<keyword evidence="2" id="KW-0472">Membrane</keyword>
<feature type="coiled-coil region" evidence="1">
    <location>
        <begin position="83"/>
        <end position="114"/>
    </location>
</feature>
<keyword evidence="1" id="KW-0175">Coiled coil</keyword>
<evidence type="ECO:0000313" key="3">
    <source>
        <dbReference type="EMBL" id="MDE8033827.1"/>
    </source>
</evidence>
<evidence type="ECO:0000313" key="4">
    <source>
        <dbReference type="Proteomes" id="UP001142444"/>
    </source>
</evidence>
<protein>
    <submittedName>
        <fullName evidence="3">Chromosome segregation protein</fullName>
    </submittedName>
</protein>
<organism evidence="3 4">
    <name type="scientific">Actinobacillus equuli subsp. equuli</name>
    <dbReference type="NCBI Taxonomy" id="202947"/>
    <lineage>
        <taxon>Bacteria</taxon>
        <taxon>Pseudomonadati</taxon>
        <taxon>Pseudomonadota</taxon>
        <taxon>Gammaproteobacteria</taxon>
        <taxon>Pasteurellales</taxon>
        <taxon>Pasteurellaceae</taxon>
        <taxon>Actinobacillus</taxon>
    </lineage>
</organism>
<evidence type="ECO:0000256" key="1">
    <source>
        <dbReference type="SAM" id="Coils"/>
    </source>
</evidence>
<reference evidence="3" key="2">
    <citation type="journal article" date="2023" name="Pathogens">
        <title>Pathological Features and Genomic Characterization of an Actinobacillus equuli subsp. equuli Bearing Unique Virulence-Associated Genes from an Adult Horse with Pleuropneumonia.</title>
        <authorList>
            <person name="Kamali M."/>
            <person name="Carossino M."/>
            <person name="Del Piero F."/>
            <person name="Peak L."/>
            <person name="Mitchell M.S."/>
            <person name="Willette J."/>
            <person name="Baker R."/>
            <person name="Li F."/>
            <person name="Kenez A."/>
            <person name="Balasuriya U.B.R."/>
            <person name="Go Y.Y."/>
        </authorList>
    </citation>
    <scope>NUCLEOTIDE SEQUENCE</scope>
    <source>
        <strain evidence="3">4524</strain>
    </source>
</reference>
<proteinExistence type="predicted"/>
<gene>
    <name evidence="3" type="ORF">OQ257_01385</name>
</gene>
<dbReference type="RefSeq" id="WP_275217126.1">
    <property type="nucleotide sequence ID" value="NZ_JAPHVQ010000001.1"/>
</dbReference>
<name>A0A9X4G212_ACTEU</name>
<comment type="caution">
    <text evidence="3">The sequence shown here is derived from an EMBL/GenBank/DDBJ whole genome shotgun (WGS) entry which is preliminary data.</text>
</comment>
<accession>A0A9X4G212</accession>
<dbReference type="EMBL" id="JAPHVQ010000001">
    <property type="protein sequence ID" value="MDE8033827.1"/>
    <property type="molecule type" value="Genomic_DNA"/>
</dbReference>
<dbReference type="AlphaFoldDB" id="A0A9X4G212"/>
<keyword evidence="2" id="KW-1133">Transmembrane helix</keyword>
<evidence type="ECO:0000256" key="2">
    <source>
        <dbReference type="SAM" id="Phobius"/>
    </source>
</evidence>
<keyword evidence="2" id="KW-0812">Transmembrane</keyword>
<dbReference type="Proteomes" id="UP001142444">
    <property type="component" value="Unassembled WGS sequence"/>
</dbReference>
<feature type="transmembrane region" description="Helical" evidence="2">
    <location>
        <begin position="25"/>
        <end position="46"/>
    </location>
</feature>
<reference evidence="3" key="1">
    <citation type="submission" date="2022-11" db="EMBL/GenBank/DDBJ databases">
        <authorList>
            <person name="Kamali M."/>
            <person name="Peak L."/>
            <person name="Go Y.Y."/>
            <person name="Balasuriya U.B.R."/>
            <person name="Carossino M."/>
        </authorList>
    </citation>
    <scope>NUCLEOTIDE SEQUENCE</scope>
    <source>
        <strain evidence="3">4524</strain>
    </source>
</reference>
<keyword evidence="4" id="KW-1185">Reference proteome</keyword>
<sequence>MFSINRFYLFPQGYVFRMSSFVERYFKTILVLLFISIISYPSYCYFYEQYRQQELLFVQQQLTDEISQKNMLYQSLSKHNDDFKRKEQSISQFNQQLQNLFNRHQVKLEQMQWNVEQEKSIYFSLNHQVVTIFNLIKALSKLKKLKFKQIDLVKLNVEKQLQLKATLIVTEDKNE</sequence>